<keyword evidence="8" id="KW-0479">Metal-binding</keyword>
<feature type="signal peptide" evidence="10">
    <location>
        <begin position="1"/>
        <end position="19"/>
    </location>
</feature>
<dbReference type="GO" id="GO:0005615">
    <property type="term" value="C:extracellular space"/>
    <property type="evidence" value="ECO:0007669"/>
    <property type="project" value="TreeGrafter"/>
</dbReference>
<keyword evidence="7" id="KW-0481">Metalloenzyme inhibitor</keyword>
<dbReference type="Gene3D" id="3.90.370.10">
    <property type="entry name" value="Tissue inhibitor of metalloproteinase-1. Chain B, domain 1"/>
    <property type="match status" value="1"/>
</dbReference>
<comment type="caution">
    <text evidence="12">The sequence shown here is derived from an EMBL/GenBank/DDBJ whole genome shotgun (WGS) entry which is preliminary data.</text>
</comment>
<accession>A0A9W9YQV4</accession>
<sequence length="212" mass="24370">MTQLLYAALLLSVVALSEACSCLERHPQEVYCGSHIVVRAKVLSQEEYARNFTRIFNLRILKTFKGSSRLNRTEGVQIYGSRQRSLLTKAYTTTFDSLCGVTLTNDKVYLITGRIWKGKLQLNLCNWNQEWAEITLRQRIGVKRFYGENCQCQISPCYTRRCEKLKGCGKSSGIHFNSCEWRHSYCLENADKTACSWRETTEYKNCTSAAMP</sequence>
<evidence type="ECO:0000256" key="4">
    <source>
        <dbReference type="ARBA" id="ARBA00022608"/>
    </source>
</evidence>
<feature type="domain" description="NTR" evidence="11">
    <location>
        <begin position="20"/>
        <end position="150"/>
    </location>
</feature>
<feature type="disulfide bond" evidence="9">
    <location>
        <begin position="22"/>
        <end position="125"/>
    </location>
</feature>
<feature type="disulfide bond" evidence="9">
    <location>
        <begin position="20"/>
        <end position="99"/>
    </location>
</feature>
<dbReference type="GO" id="GO:0008191">
    <property type="term" value="F:metalloendopeptidase inhibitor activity"/>
    <property type="evidence" value="ECO:0007669"/>
    <property type="project" value="InterPro"/>
</dbReference>
<evidence type="ECO:0000256" key="10">
    <source>
        <dbReference type="SAM" id="SignalP"/>
    </source>
</evidence>
<dbReference type="GO" id="GO:0046872">
    <property type="term" value="F:metal ion binding"/>
    <property type="evidence" value="ECO:0007669"/>
    <property type="project" value="UniProtKB-KW"/>
</dbReference>
<organism evidence="12 13">
    <name type="scientific">Desmophyllum pertusum</name>
    <dbReference type="NCBI Taxonomy" id="174260"/>
    <lineage>
        <taxon>Eukaryota</taxon>
        <taxon>Metazoa</taxon>
        <taxon>Cnidaria</taxon>
        <taxon>Anthozoa</taxon>
        <taxon>Hexacorallia</taxon>
        <taxon>Scleractinia</taxon>
        <taxon>Caryophylliina</taxon>
        <taxon>Caryophylliidae</taxon>
        <taxon>Desmophyllum</taxon>
    </lineage>
</organism>
<dbReference type="PROSITE" id="PS50189">
    <property type="entry name" value="NTR"/>
    <property type="match status" value="1"/>
</dbReference>
<feature type="disulfide bond" evidence="9">
    <location>
        <begin position="152"/>
        <end position="195"/>
    </location>
</feature>
<keyword evidence="5" id="KW-0646">Protease inhibitor</keyword>
<keyword evidence="4" id="KW-0483">Metalloprotease inhibitor</keyword>
<protein>
    <submittedName>
        <fullName evidence="12">Metalloproteinase inhibitor 3</fullName>
    </submittedName>
</protein>
<keyword evidence="6 9" id="KW-1015">Disulfide bond</keyword>
<gene>
    <name evidence="12" type="primary">TIMP3_2</name>
    <name evidence="12" type="ORF">OS493_011598</name>
</gene>
<keyword evidence="10" id="KW-0732">Signal</keyword>
<evidence type="ECO:0000256" key="8">
    <source>
        <dbReference type="PIRSR" id="PIRSR601820-1"/>
    </source>
</evidence>
<keyword evidence="8" id="KW-0862">Zinc</keyword>
<dbReference type="EMBL" id="MU827306">
    <property type="protein sequence ID" value="KAJ7363312.1"/>
    <property type="molecule type" value="Genomic_DNA"/>
</dbReference>
<comment type="subcellular location">
    <subcellularLocation>
        <location evidence="1">Secreted</location>
    </subcellularLocation>
</comment>
<dbReference type="InterPro" id="IPR027465">
    <property type="entry name" value="TIMP_C"/>
</dbReference>
<evidence type="ECO:0000256" key="6">
    <source>
        <dbReference type="ARBA" id="ARBA00023157"/>
    </source>
</evidence>
<dbReference type="Proteomes" id="UP001163046">
    <property type="component" value="Unassembled WGS sequence"/>
</dbReference>
<feature type="disulfide bond" evidence="9">
    <location>
        <begin position="157"/>
        <end position="162"/>
    </location>
</feature>
<evidence type="ECO:0000313" key="13">
    <source>
        <dbReference type="Proteomes" id="UP001163046"/>
    </source>
</evidence>
<evidence type="ECO:0000256" key="1">
    <source>
        <dbReference type="ARBA" id="ARBA00004613"/>
    </source>
</evidence>
<evidence type="ECO:0000256" key="3">
    <source>
        <dbReference type="ARBA" id="ARBA00022525"/>
    </source>
</evidence>
<evidence type="ECO:0000256" key="5">
    <source>
        <dbReference type="ARBA" id="ARBA00022690"/>
    </source>
</evidence>
<dbReference type="InterPro" id="IPR001134">
    <property type="entry name" value="Netrin_domain"/>
</dbReference>
<dbReference type="InterPro" id="IPR001820">
    <property type="entry name" value="TIMP"/>
</dbReference>
<proteinExistence type="inferred from homology"/>
<dbReference type="AlphaFoldDB" id="A0A9W9YQV4"/>
<dbReference type="Gene3D" id="2.40.50.120">
    <property type="match status" value="1"/>
</dbReference>
<dbReference type="PANTHER" id="PTHR11844">
    <property type="entry name" value="METALLOPROTEASE INHIBITOR"/>
    <property type="match status" value="1"/>
</dbReference>
<comment type="similarity">
    <text evidence="2">Belongs to the protease inhibitor I35 (TIMP) family.</text>
</comment>
<feature type="binding site" evidence="8">
    <location>
        <position position="20"/>
    </location>
    <ligand>
        <name>Zn(2+)</name>
        <dbReference type="ChEBI" id="CHEBI:29105"/>
        <note>ligand shared with metalloproteinase partner</note>
    </ligand>
</feature>
<reference evidence="12" key="1">
    <citation type="submission" date="2023-01" db="EMBL/GenBank/DDBJ databases">
        <title>Genome assembly of the deep-sea coral Lophelia pertusa.</title>
        <authorList>
            <person name="Herrera S."/>
            <person name="Cordes E."/>
        </authorList>
    </citation>
    <scope>NUCLEOTIDE SEQUENCE</scope>
    <source>
        <strain evidence="12">USNM1676648</strain>
        <tissue evidence="12">Polyp</tissue>
    </source>
</reference>
<feature type="chain" id="PRO_5040994681" evidence="10">
    <location>
        <begin position="20"/>
        <end position="212"/>
    </location>
</feature>
<evidence type="ECO:0000313" key="12">
    <source>
        <dbReference type="EMBL" id="KAJ7363312.1"/>
    </source>
</evidence>
<dbReference type="SMART" id="SM00206">
    <property type="entry name" value="NTR"/>
    <property type="match status" value="1"/>
</dbReference>
<evidence type="ECO:0000256" key="7">
    <source>
        <dbReference type="ARBA" id="ARBA00023215"/>
    </source>
</evidence>
<feature type="disulfide bond" evidence="9">
    <location>
        <begin position="168"/>
        <end position="186"/>
    </location>
</feature>
<dbReference type="GO" id="GO:0002020">
    <property type="term" value="F:protease binding"/>
    <property type="evidence" value="ECO:0007669"/>
    <property type="project" value="TreeGrafter"/>
</dbReference>
<dbReference type="GO" id="GO:0051045">
    <property type="term" value="P:negative regulation of membrane protein ectodomain proteolysis"/>
    <property type="evidence" value="ECO:0007669"/>
    <property type="project" value="TreeGrafter"/>
</dbReference>
<feature type="disulfide bond" evidence="9">
    <location>
        <begin position="32"/>
        <end position="150"/>
    </location>
</feature>
<dbReference type="OrthoDB" id="6041373at2759"/>
<evidence type="ECO:0000256" key="2">
    <source>
        <dbReference type="ARBA" id="ARBA00011027"/>
    </source>
</evidence>
<dbReference type="SUPFAM" id="SSF50242">
    <property type="entry name" value="TIMP-like"/>
    <property type="match status" value="1"/>
</dbReference>
<evidence type="ECO:0000256" key="9">
    <source>
        <dbReference type="PIRSR" id="PIRSR601820-3"/>
    </source>
</evidence>
<dbReference type="Pfam" id="PF00965">
    <property type="entry name" value="TIMP"/>
    <property type="match status" value="1"/>
</dbReference>
<dbReference type="InterPro" id="IPR008993">
    <property type="entry name" value="TIMP-like_OB-fold"/>
</dbReference>
<keyword evidence="3" id="KW-0964">Secreted</keyword>
<keyword evidence="13" id="KW-1185">Reference proteome</keyword>
<dbReference type="GO" id="GO:0031012">
    <property type="term" value="C:extracellular matrix"/>
    <property type="evidence" value="ECO:0007669"/>
    <property type="project" value="TreeGrafter"/>
</dbReference>
<name>A0A9W9YQV4_9CNID</name>
<dbReference type="PANTHER" id="PTHR11844:SF25">
    <property type="entry name" value="NTR DOMAIN-CONTAINING PROTEIN"/>
    <property type="match status" value="1"/>
</dbReference>
<evidence type="ECO:0000259" key="11">
    <source>
        <dbReference type="PROSITE" id="PS50189"/>
    </source>
</evidence>